<keyword evidence="2" id="KW-1185">Reference proteome</keyword>
<name>A0A5Q0C7G4_9HYPH</name>
<proteinExistence type="predicted"/>
<dbReference type="Proteomes" id="UP000326881">
    <property type="component" value="Chromosome"/>
</dbReference>
<sequence length="65" mass="7146">MIAGYEDDLDPAPVIRGVLNCLGADAGAALEEGANRDTGGHMLFGKIECSMKYINFMEHHDDRRH</sequence>
<gene>
    <name evidence="1" type="ORF">FZ934_13710</name>
</gene>
<evidence type="ECO:0000313" key="2">
    <source>
        <dbReference type="Proteomes" id="UP000326881"/>
    </source>
</evidence>
<dbReference type="EMBL" id="CP043498">
    <property type="protein sequence ID" value="QFY61363.1"/>
    <property type="molecule type" value="Genomic_DNA"/>
</dbReference>
<accession>A0A5Q0C7G4</accession>
<protein>
    <submittedName>
        <fullName evidence="1">Uncharacterized protein</fullName>
    </submittedName>
</protein>
<dbReference type="KEGG" id="rgr:FZ934_13710"/>
<organism evidence="1 2">
    <name type="scientific">Rhizobium grahamii</name>
    <dbReference type="NCBI Taxonomy" id="1120045"/>
    <lineage>
        <taxon>Bacteria</taxon>
        <taxon>Pseudomonadati</taxon>
        <taxon>Pseudomonadota</taxon>
        <taxon>Alphaproteobacteria</taxon>
        <taxon>Hyphomicrobiales</taxon>
        <taxon>Rhizobiaceae</taxon>
        <taxon>Rhizobium/Agrobacterium group</taxon>
        <taxon>Rhizobium</taxon>
    </lineage>
</organism>
<reference evidence="1 2" key="1">
    <citation type="submission" date="2019-08" db="EMBL/GenBank/DDBJ databases">
        <title>Prosopis cineraria nodule microbiome.</title>
        <authorList>
            <person name="Ali R."/>
            <person name="Chaluvadi S.R."/>
            <person name="Wang X."/>
        </authorList>
    </citation>
    <scope>NUCLEOTIDE SEQUENCE [LARGE SCALE GENOMIC DNA]</scope>
    <source>
        <strain evidence="1 2">BG7</strain>
    </source>
</reference>
<dbReference type="AlphaFoldDB" id="A0A5Q0C7G4"/>
<evidence type="ECO:0000313" key="1">
    <source>
        <dbReference type="EMBL" id="QFY61363.1"/>
    </source>
</evidence>
<dbReference type="RefSeq" id="WP_153271504.1">
    <property type="nucleotide sequence ID" value="NZ_CP043498.1"/>
</dbReference>